<gene>
    <name evidence="2" type="ORF">COX18_10325</name>
</gene>
<dbReference type="InterPro" id="IPR047589">
    <property type="entry name" value="DUF11_rpt"/>
</dbReference>
<dbReference type="Proteomes" id="UP000231067">
    <property type="component" value="Unassembled WGS sequence"/>
</dbReference>
<dbReference type="NCBIfam" id="TIGR01451">
    <property type="entry name" value="B_ant_repeat"/>
    <property type="match status" value="1"/>
</dbReference>
<feature type="domain" description="DUF11" evidence="1">
    <location>
        <begin position="29"/>
        <end position="115"/>
    </location>
</feature>
<sequence length="122" mass="13176">MMRLGLISFFMAVFIIPGSVLAGQVILTKSGTSSAKPDEIVTYNITYQNTGTQTLNDVIIIDVIPINTVFQEASGTDTIIYYCDNSGNFGTSATLPVNKVKWVKDLVEVGGVGTVTLRVRIK</sequence>
<accession>A0A2H0A3H9</accession>
<dbReference type="InterPro" id="IPR001434">
    <property type="entry name" value="OmcB-like_DUF11"/>
</dbReference>
<reference evidence="2 3" key="1">
    <citation type="submission" date="2017-09" db="EMBL/GenBank/DDBJ databases">
        <title>Depth-based differentiation of microbial function through sediment-hosted aquifers and enrichment of novel symbionts in the deep terrestrial subsurface.</title>
        <authorList>
            <person name="Probst A.J."/>
            <person name="Ladd B."/>
            <person name="Jarett J.K."/>
            <person name="Geller-Mcgrath D.E."/>
            <person name="Sieber C.M."/>
            <person name="Emerson J.B."/>
            <person name="Anantharaman K."/>
            <person name="Thomas B.C."/>
            <person name="Malmstrom R."/>
            <person name="Stieglmeier M."/>
            <person name="Klingl A."/>
            <person name="Woyke T."/>
            <person name="Ryan C.M."/>
            <person name="Banfield J.F."/>
        </authorList>
    </citation>
    <scope>NUCLEOTIDE SEQUENCE [LARGE SCALE GENOMIC DNA]</scope>
    <source>
        <strain evidence="2">CG23_combo_of_CG06-09_8_20_14_all_40_23</strain>
    </source>
</reference>
<protein>
    <recommendedName>
        <fullName evidence="1">DUF11 domain-containing protein</fullName>
    </recommendedName>
</protein>
<comment type="caution">
    <text evidence="2">The sequence shown here is derived from an EMBL/GenBank/DDBJ whole genome shotgun (WGS) entry which is preliminary data.</text>
</comment>
<dbReference type="Pfam" id="PF01345">
    <property type="entry name" value="DUF11"/>
    <property type="match status" value="1"/>
</dbReference>
<organism evidence="2 3">
    <name type="scientific">Candidatus Desantisbacteria bacterium CG23_combo_of_CG06-09_8_20_14_all_40_23</name>
    <dbReference type="NCBI Taxonomy" id="1974550"/>
    <lineage>
        <taxon>Bacteria</taxon>
        <taxon>Candidatus Desantisiibacteriota</taxon>
    </lineage>
</organism>
<name>A0A2H0A3H9_9BACT</name>
<proteinExistence type="predicted"/>
<dbReference type="EMBL" id="PCSH01000173">
    <property type="protein sequence ID" value="PIP39380.1"/>
    <property type="molecule type" value="Genomic_DNA"/>
</dbReference>
<evidence type="ECO:0000313" key="2">
    <source>
        <dbReference type="EMBL" id="PIP39380.1"/>
    </source>
</evidence>
<dbReference type="AlphaFoldDB" id="A0A2H0A3H9"/>
<evidence type="ECO:0000313" key="3">
    <source>
        <dbReference type="Proteomes" id="UP000231067"/>
    </source>
</evidence>
<evidence type="ECO:0000259" key="1">
    <source>
        <dbReference type="Pfam" id="PF01345"/>
    </source>
</evidence>